<dbReference type="AlphaFoldDB" id="D6AI53"/>
<accession>D6AI53</accession>
<proteinExistence type="predicted"/>
<gene>
    <name evidence="1" type="ORF">SSGG_04535</name>
</gene>
<reference evidence="2" key="1">
    <citation type="submission" date="2008-10" db="EMBL/GenBank/DDBJ databases">
        <authorList>
            <person name="Molnar K."/>
        </authorList>
    </citation>
    <scope>NUCLEOTIDE SEQUENCE [LARGE SCALE GENOMIC DNA]</scope>
    <source>
        <strain evidence="2">NRRL 15998</strain>
    </source>
</reference>
<sequence>MKAAQLSTGLSMNAFPAENIQLLFTSVKFRMVKLNSVVLYGNSVRRP</sequence>
<dbReference type="Proteomes" id="UP000003986">
    <property type="component" value="Unassembled WGS sequence"/>
</dbReference>
<evidence type="ECO:0000313" key="2">
    <source>
        <dbReference type="Proteomes" id="UP000003986"/>
    </source>
</evidence>
<organism evidence="1 2">
    <name type="scientific">Streptomyces filamentosus NRRL 15998</name>
    <dbReference type="NCBI Taxonomy" id="457431"/>
    <lineage>
        <taxon>Bacteria</taxon>
        <taxon>Bacillati</taxon>
        <taxon>Actinomycetota</taxon>
        <taxon>Actinomycetes</taxon>
        <taxon>Kitasatosporales</taxon>
        <taxon>Streptomycetaceae</taxon>
        <taxon>Streptomyces</taxon>
    </lineage>
</organism>
<dbReference type="EMBL" id="DS999644">
    <property type="protein sequence ID" value="EFE77168.2"/>
    <property type="molecule type" value="Genomic_DNA"/>
</dbReference>
<evidence type="ECO:0000313" key="1">
    <source>
        <dbReference type="EMBL" id="EFE77168.2"/>
    </source>
</evidence>
<name>D6AI53_STRFL</name>
<reference evidence="2" key="2">
    <citation type="submission" date="2008-12" db="EMBL/GenBank/DDBJ databases">
        <title>Annotation of Streptomyces roseosporus strain NRRL 15998.</title>
        <authorList>
            <consortium name="The Broad Institute Genome Sequencing Platform"/>
            <consortium name="Broad Institute Microbial Sequencing Center"/>
            <person name="Fischbach M."/>
            <person name="Ward D."/>
            <person name="Young S."/>
            <person name="Kodira C.D."/>
            <person name="Zeng Q."/>
            <person name="Koehrsen M."/>
            <person name="Godfrey P."/>
            <person name="Alvarado L."/>
            <person name="Berlin A.M."/>
            <person name="Borenstein D."/>
            <person name="Chen Z."/>
            <person name="Engels R."/>
            <person name="Freedman E."/>
            <person name="Gellesch M."/>
            <person name="Goldberg J."/>
            <person name="Griggs A."/>
            <person name="Gujja S."/>
            <person name="Heiman D.I."/>
            <person name="Hepburn T.A."/>
            <person name="Howarth C."/>
            <person name="Jen D."/>
            <person name="Larson L."/>
            <person name="Lewis B."/>
            <person name="Mehta T."/>
            <person name="Park D."/>
            <person name="Pearson M."/>
            <person name="Roberts A."/>
            <person name="Saif S."/>
            <person name="Shea T.D."/>
            <person name="Shenoy N."/>
            <person name="Sisk P."/>
            <person name="Stolte C."/>
            <person name="Sykes S.N."/>
            <person name="Walk T."/>
            <person name="White J."/>
            <person name="Yandava C."/>
            <person name="Straight P."/>
            <person name="Clardy J."/>
            <person name="Hung D."/>
            <person name="Kolter R."/>
            <person name="Mekalanos J."/>
            <person name="Walker S."/>
            <person name="Walsh C.T."/>
            <person name="Wieland B.L.C."/>
            <person name="Ilzarbe M."/>
            <person name="Galagan J."/>
            <person name="Nusbaum C."/>
            <person name="Birren B."/>
        </authorList>
    </citation>
    <scope>NUCLEOTIDE SEQUENCE [LARGE SCALE GENOMIC DNA]</scope>
    <source>
        <strain evidence="2">NRRL 15998</strain>
    </source>
</reference>
<protein>
    <submittedName>
        <fullName evidence="1">Predicted protein</fullName>
    </submittedName>
</protein>